<evidence type="ECO:0000313" key="1">
    <source>
        <dbReference type="Proteomes" id="UP000515211"/>
    </source>
</evidence>
<accession>A0A9C6TFN3</accession>
<dbReference type="AlphaFoldDB" id="A0A9C6TFN3"/>
<gene>
    <name evidence="2" type="primary">LOC107475758</name>
</gene>
<evidence type="ECO:0000313" key="2">
    <source>
        <dbReference type="RefSeq" id="XP_052113256.1"/>
    </source>
</evidence>
<dbReference type="Proteomes" id="UP000515211">
    <property type="component" value="Chromosome 2"/>
</dbReference>
<organism evidence="1 2">
    <name type="scientific">Arachis duranensis</name>
    <name type="common">Wild peanut</name>
    <dbReference type="NCBI Taxonomy" id="130453"/>
    <lineage>
        <taxon>Eukaryota</taxon>
        <taxon>Viridiplantae</taxon>
        <taxon>Streptophyta</taxon>
        <taxon>Embryophyta</taxon>
        <taxon>Tracheophyta</taxon>
        <taxon>Spermatophyta</taxon>
        <taxon>Magnoliopsida</taxon>
        <taxon>eudicotyledons</taxon>
        <taxon>Gunneridae</taxon>
        <taxon>Pentapetalae</taxon>
        <taxon>rosids</taxon>
        <taxon>fabids</taxon>
        <taxon>Fabales</taxon>
        <taxon>Fabaceae</taxon>
        <taxon>Papilionoideae</taxon>
        <taxon>50 kb inversion clade</taxon>
        <taxon>dalbergioids sensu lato</taxon>
        <taxon>Dalbergieae</taxon>
        <taxon>Pterocarpus clade</taxon>
        <taxon>Arachis</taxon>
    </lineage>
</organism>
<dbReference type="RefSeq" id="XP_052113256.1">
    <property type="nucleotide sequence ID" value="XM_052257296.1"/>
</dbReference>
<name>A0A9C6TFN3_ARADU</name>
<keyword evidence="1" id="KW-1185">Reference proteome</keyword>
<dbReference type="KEGG" id="adu:107475758"/>
<dbReference type="GeneID" id="107475758"/>
<sequence length="124" mass="13516">MGTNYFGLICQIHLKIGGSSQEEISLGFMSLCLSLILGNNKLGGNFYGGPVLSLSPSIMWCSGGSGGSGSTSSYYQSQKLERPVEHTRSSYPFFNCAAAFGFREDGFWRSRKSGRRAYEKDSSL</sequence>
<proteinExistence type="predicted"/>
<reference evidence="2" key="2">
    <citation type="submission" date="2025-08" db="UniProtKB">
        <authorList>
            <consortium name="RefSeq"/>
        </authorList>
    </citation>
    <scope>IDENTIFICATION</scope>
    <source>
        <tissue evidence="2">Whole plant</tissue>
    </source>
</reference>
<protein>
    <submittedName>
        <fullName evidence="2">Uncharacterized protein LOC107475758 isoform X1</fullName>
    </submittedName>
</protein>
<reference evidence="1" key="1">
    <citation type="journal article" date="2016" name="Nat. Genet.">
        <title>The genome sequences of Arachis duranensis and Arachis ipaensis, the diploid ancestors of cultivated peanut.</title>
        <authorList>
            <person name="Bertioli D.J."/>
            <person name="Cannon S.B."/>
            <person name="Froenicke L."/>
            <person name="Huang G."/>
            <person name="Farmer A.D."/>
            <person name="Cannon E.K."/>
            <person name="Liu X."/>
            <person name="Gao D."/>
            <person name="Clevenger J."/>
            <person name="Dash S."/>
            <person name="Ren L."/>
            <person name="Moretzsohn M.C."/>
            <person name="Shirasawa K."/>
            <person name="Huang W."/>
            <person name="Vidigal B."/>
            <person name="Abernathy B."/>
            <person name="Chu Y."/>
            <person name="Niederhuth C.E."/>
            <person name="Umale P."/>
            <person name="Araujo A.C."/>
            <person name="Kozik A."/>
            <person name="Kim K.D."/>
            <person name="Burow M.D."/>
            <person name="Varshney R.K."/>
            <person name="Wang X."/>
            <person name="Zhang X."/>
            <person name="Barkley N."/>
            <person name="Guimaraes P.M."/>
            <person name="Isobe S."/>
            <person name="Guo B."/>
            <person name="Liao B."/>
            <person name="Stalker H.T."/>
            <person name="Schmitz R.J."/>
            <person name="Scheffler B.E."/>
            <person name="Leal-Bertioli S.C."/>
            <person name="Xun X."/>
            <person name="Jackson S.A."/>
            <person name="Michelmore R."/>
            <person name="Ozias-Akins P."/>
        </authorList>
    </citation>
    <scope>NUCLEOTIDE SEQUENCE [LARGE SCALE GENOMIC DNA]</scope>
    <source>
        <strain evidence="1">cv. V14167</strain>
    </source>
</reference>